<evidence type="ECO:0000313" key="6">
    <source>
        <dbReference type="EMBL" id="AUT59510.1"/>
    </source>
</evidence>
<dbReference type="PANTHER" id="PTHR30537">
    <property type="entry name" value="HTH-TYPE TRANSCRIPTIONAL REGULATOR"/>
    <property type="match status" value="1"/>
</dbReference>
<gene>
    <name evidence="6" type="ORF">C2L65_07775</name>
</gene>
<dbReference type="SUPFAM" id="SSF46785">
    <property type="entry name" value="Winged helix' DNA-binding domain"/>
    <property type="match status" value="1"/>
</dbReference>
<dbReference type="PROSITE" id="PS50931">
    <property type="entry name" value="HTH_LYSR"/>
    <property type="match status" value="1"/>
</dbReference>
<sequence length="300" mass="33144">MDNQIELIRIFTAATQSDSFRETASRLGTSPQVVTRAIQQLEERLGETLFHRSTRSVRITTFGKSFAVRAYALLQSVDDLFEVNSDQAGSISGTVRVTAPGGLGRRFVAPVLMQLMEEQPGIVIDMRLSDTLSSVVDEQIDIGVRAGFITDGRFIARRVGALPIHTVAAPRLLDTIGVPKSVDALLGMPLTALIERSTGRAWPWTFRHNRQLVPPLPALVTDDPEIEVLGCIAARGISQCPEYLVREQLAEGRLVRVLPRSDPDPWNLYVYRPQRGPVPKRVRHVFDALVRALAITACTT</sequence>
<organism evidence="6 7">
    <name type="scientific">Paraburkholderia terrae</name>
    <dbReference type="NCBI Taxonomy" id="311230"/>
    <lineage>
        <taxon>Bacteria</taxon>
        <taxon>Pseudomonadati</taxon>
        <taxon>Pseudomonadota</taxon>
        <taxon>Betaproteobacteria</taxon>
        <taxon>Burkholderiales</taxon>
        <taxon>Burkholderiaceae</taxon>
        <taxon>Paraburkholderia</taxon>
    </lineage>
</organism>
<dbReference type="OrthoDB" id="8523827at2"/>
<dbReference type="Proteomes" id="UP000243502">
    <property type="component" value="Chromosome 1"/>
</dbReference>
<dbReference type="Gene3D" id="1.10.10.10">
    <property type="entry name" value="Winged helix-like DNA-binding domain superfamily/Winged helix DNA-binding domain"/>
    <property type="match status" value="1"/>
</dbReference>
<keyword evidence="2" id="KW-0805">Transcription regulation</keyword>
<dbReference type="AlphaFoldDB" id="A0A2I8EJ36"/>
<dbReference type="CDD" id="cd08422">
    <property type="entry name" value="PBP2_CrgA_like"/>
    <property type="match status" value="1"/>
</dbReference>
<dbReference type="InterPro" id="IPR000847">
    <property type="entry name" value="LysR_HTH_N"/>
</dbReference>
<dbReference type="Gene3D" id="3.40.190.290">
    <property type="match status" value="1"/>
</dbReference>
<evidence type="ECO:0000313" key="7">
    <source>
        <dbReference type="Proteomes" id="UP000243502"/>
    </source>
</evidence>
<dbReference type="GO" id="GO:0003677">
    <property type="term" value="F:DNA binding"/>
    <property type="evidence" value="ECO:0007669"/>
    <property type="project" value="UniProtKB-KW"/>
</dbReference>
<dbReference type="InterPro" id="IPR058163">
    <property type="entry name" value="LysR-type_TF_proteobact-type"/>
</dbReference>
<dbReference type="SUPFAM" id="SSF53850">
    <property type="entry name" value="Periplasmic binding protein-like II"/>
    <property type="match status" value="1"/>
</dbReference>
<dbReference type="EMBL" id="CP026111">
    <property type="protein sequence ID" value="AUT59510.1"/>
    <property type="molecule type" value="Genomic_DNA"/>
</dbReference>
<dbReference type="InterPro" id="IPR005119">
    <property type="entry name" value="LysR_subst-bd"/>
</dbReference>
<evidence type="ECO:0000256" key="2">
    <source>
        <dbReference type="ARBA" id="ARBA00023015"/>
    </source>
</evidence>
<dbReference type="GO" id="GO:0003700">
    <property type="term" value="F:DNA-binding transcription factor activity"/>
    <property type="evidence" value="ECO:0007669"/>
    <property type="project" value="InterPro"/>
</dbReference>
<dbReference type="Pfam" id="PF03466">
    <property type="entry name" value="LysR_substrate"/>
    <property type="match status" value="1"/>
</dbReference>
<dbReference type="RefSeq" id="WP_042313656.1">
    <property type="nucleotide sequence ID" value="NZ_CP026111.1"/>
</dbReference>
<dbReference type="KEGG" id="pter:C2L65_07775"/>
<comment type="similarity">
    <text evidence="1">Belongs to the LysR transcriptional regulatory family.</text>
</comment>
<protein>
    <submittedName>
        <fullName evidence="6">LysR family transcriptional regulator</fullName>
    </submittedName>
</protein>
<dbReference type="PANTHER" id="PTHR30537:SF5">
    <property type="entry name" value="HTH-TYPE TRANSCRIPTIONAL ACTIVATOR TTDR-RELATED"/>
    <property type="match status" value="1"/>
</dbReference>
<evidence type="ECO:0000259" key="5">
    <source>
        <dbReference type="PROSITE" id="PS50931"/>
    </source>
</evidence>
<keyword evidence="4" id="KW-0804">Transcription</keyword>
<evidence type="ECO:0000256" key="3">
    <source>
        <dbReference type="ARBA" id="ARBA00023125"/>
    </source>
</evidence>
<dbReference type="Pfam" id="PF00126">
    <property type="entry name" value="HTH_1"/>
    <property type="match status" value="1"/>
</dbReference>
<reference evidence="6 7" key="1">
    <citation type="submission" date="2018-01" db="EMBL/GenBank/DDBJ databases">
        <title>Species boundaries and ecological features among Paraburkholderia terrae DSMZ17804T, P. hospita DSMZ17164T and P. caribensis DSMZ13236T.</title>
        <authorList>
            <person name="Pratama A.A."/>
        </authorList>
    </citation>
    <scope>NUCLEOTIDE SEQUENCE [LARGE SCALE GENOMIC DNA]</scope>
    <source>
        <strain evidence="6 7">DSM 17804</strain>
    </source>
</reference>
<dbReference type="InterPro" id="IPR036390">
    <property type="entry name" value="WH_DNA-bd_sf"/>
</dbReference>
<name>A0A2I8EJ36_9BURK</name>
<accession>A0A2I8EJ36</accession>
<proteinExistence type="inferred from homology"/>
<evidence type="ECO:0000256" key="4">
    <source>
        <dbReference type="ARBA" id="ARBA00023163"/>
    </source>
</evidence>
<evidence type="ECO:0000256" key="1">
    <source>
        <dbReference type="ARBA" id="ARBA00009437"/>
    </source>
</evidence>
<feature type="domain" description="HTH lysR-type" evidence="5">
    <location>
        <begin position="1"/>
        <end position="60"/>
    </location>
</feature>
<keyword evidence="3" id="KW-0238">DNA-binding</keyword>
<dbReference type="InterPro" id="IPR036388">
    <property type="entry name" value="WH-like_DNA-bd_sf"/>
</dbReference>